<dbReference type="InterPro" id="IPR014746">
    <property type="entry name" value="Gln_synth/guanido_kin_cat_dom"/>
</dbReference>
<dbReference type="GO" id="GO:0016020">
    <property type="term" value="C:membrane"/>
    <property type="evidence" value="ECO:0007669"/>
    <property type="project" value="TreeGrafter"/>
</dbReference>
<dbReference type="GO" id="GO:0005737">
    <property type="term" value="C:cytoplasm"/>
    <property type="evidence" value="ECO:0007669"/>
    <property type="project" value="TreeGrafter"/>
</dbReference>
<comment type="function">
    <text evidence="3">Involved in nitrogen metabolism via ammonium assimilation. Catalyzes the ATP-dependent biosynthesis of glutamine from glutamate and ammonia.</text>
</comment>
<dbReference type="RefSeq" id="WP_017749947.1">
    <property type="nucleotide sequence ID" value="NZ_KQ976354.1"/>
</dbReference>
<dbReference type="GO" id="GO:0006542">
    <property type="term" value="P:glutamine biosynthetic process"/>
    <property type="evidence" value="ECO:0007669"/>
    <property type="project" value="InterPro"/>
</dbReference>
<dbReference type="EC" id="6.3.1.2" evidence="2"/>
<dbReference type="STRING" id="128403.WA1_27130"/>
<evidence type="ECO:0000256" key="3">
    <source>
        <dbReference type="ARBA" id="ARBA00045640"/>
    </source>
</evidence>
<dbReference type="EMBL" id="ANNX02000030">
    <property type="protein sequence ID" value="KYC40213.1"/>
    <property type="molecule type" value="Genomic_DNA"/>
</dbReference>
<gene>
    <name evidence="7" type="ORF">WA1_27130</name>
</gene>
<dbReference type="PROSITE" id="PS51987">
    <property type="entry name" value="GS_CATALYTIC"/>
    <property type="match status" value="1"/>
</dbReference>
<keyword evidence="8" id="KW-1185">Reference proteome</keyword>
<dbReference type="SMART" id="SM01230">
    <property type="entry name" value="Gln-synt_C"/>
    <property type="match status" value="1"/>
</dbReference>
<dbReference type="InterPro" id="IPR008146">
    <property type="entry name" value="Gln_synth_cat_dom"/>
</dbReference>
<dbReference type="PANTHER" id="PTHR43407">
    <property type="entry name" value="GLUTAMINE SYNTHETASE"/>
    <property type="match status" value="1"/>
</dbReference>
<comment type="similarity">
    <text evidence="1 4 5">Belongs to the glutamine synthetase family.</text>
</comment>
<dbReference type="InterPro" id="IPR036651">
    <property type="entry name" value="Gln_synt_N_sf"/>
</dbReference>
<evidence type="ECO:0000256" key="5">
    <source>
        <dbReference type="RuleBase" id="RU000384"/>
    </source>
</evidence>
<dbReference type="SUPFAM" id="SSF55931">
    <property type="entry name" value="Glutamine synthetase/guanido kinase"/>
    <property type="match status" value="1"/>
</dbReference>
<evidence type="ECO:0000256" key="4">
    <source>
        <dbReference type="PROSITE-ProRule" id="PRU01331"/>
    </source>
</evidence>
<evidence type="ECO:0000313" key="7">
    <source>
        <dbReference type="EMBL" id="KYC40213.1"/>
    </source>
</evidence>
<dbReference type="PANTHER" id="PTHR43407:SF1">
    <property type="entry name" value="LENGSIN"/>
    <property type="match status" value="1"/>
</dbReference>
<dbReference type="Gene3D" id="3.30.590.10">
    <property type="entry name" value="Glutamine synthetase/guanido kinase, catalytic domain"/>
    <property type="match status" value="1"/>
</dbReference>
<accession>A0A139X6E5</accession>
<dbReference type="GO" id="GO:0004356">
    <property type="term" value="F:glutamine synthetase activity"/>
    <property type="evidence" value="ECO:0007669"/>
    <property type="project" value="UniProtKB-EC"/>
</dbReference>
<evidence type="ECO:0000256" key="2">
    <source>
        <dbReference type="ARBA" id="ARBA00012937"/>
    </source>
</evidence>
<dbReference type="Proteomes" id="UP000076925">
    <property type="component" value="Unassembled WGS sequence"/>
</dbReference>
<dbReference type="SUPFAM" id="SSF54368">
    <property type="entry name" value="Glutamine synthetase, N-terminal domain"/>
    <property type="match status" value="1"/>
</dbReference>
<dbReference type="OrthoDB" id="9807095at2"/>
<feature type="domain" description="GS catalytic" evidence="6">
    <location>
        <begin position="139"/>
        <end position="496"/>
    </location>
</feature>
<dbReference type="Pfam" id="PF00120">
    <property type="entry name" value="Gln-synt_C"/>
    <property type="match status" value="1"/>
</dbReference>
<sequence>MKKPGFIERHNLWTEAQKEVSEQIKSIVKERDLLLIRTAWEDQHGIVRSKSLLPQAFFNALSNGMQISTGTFLFDTGGTLVFNPFVSGGSLDMQEMTGAPNLVAVPDPHTFHILPWAKRTGFILCDLYFQNGRVMPLSSRGILRQSLAELHQRGLEYIVGLEVEWYLAKLEDPMLDISHVGTPGHPGESPKVSAVEHSFQYLLESHNPEIHDLLQILAENFVAMGLPLRSVENEGGPGQFEFTFDPIPALQAADTMIIFRMATKQICRQQGYLASFMSRPALKGCSSNGWHLHQSLVDRTTGENALMSPDSTALMSDLGKHFVGGLLKHANAASVFTTPTINGYRRYKPNSLAPDRAGWGLENRGAMIRVQGGFGDPTTHIENRVGEPAANPYLYMASQLISGFDGVDLKLDPGSPTHEPFTAENPLLPKSLIEAIAYLKQSELFNRKMGQQFINFMIKIKESEINRFLAAVAELAPEESLKQVTDWEQREYFELF</sequence>
<dbReference type="Gene3D" id="3.10.20.70">
    <property type="entry name" value="Glutamine synthetase, N-terminal domain"/>
    <property type="match status" value="1"/>
</dbReference>
<dbReference type="AlphaFoldDB" id="A0A139X6E5"/>
<proteinExistence type="inferred from homology"/>
<protein>
    <recommendedName>
        <fullName evidence="2">glutamine synthetase</fullName>
        <ecNumber evidence="2">6.3.1.2</ecNumber>
    </recommendedName>
</protein>
<comment type="caution">
    <text evidence="7">The sequence shown here is derived from an EMBL/GenBank/DDBJ whole genome shotgun (WGS) entry which is preliminary data.</text>
</comment>
<name>A0A139X6E5_9CYAN</name>
<organism evidence="7 8">
    <name type="scientific">Scytonema hofmannii PCC 7110</name>
    <dbReference type="NCBI Taxonomy" id="128403"/>
    <lineage>
        <taxon>Bacteria</taxon>
        <taxon>Bacillati</taxon>
        <taxon>Cyanobacteriota</taxon>
        <taxon>Cyanophyceae</taxon>
        <taxon>Nostocales</taxon>
        <taxon>Scytonemataceae</taxon>
        <taxon>Scytonema</taxon>
    </lineage>
</organism>
<evidence type="ECO:0000256" key="1">
    <source>
        <dbReference type="ARBA" id="ARBA00009897"/>
    </source>
</evidence>
<evidence type="ECO:0000259" key="6">
    <source>
        <dbReference type="PROSITE" id="PS51987"/>
    </source>
</evidence>
<reference evidence="7 8" key="1">
    <citation type="journal article" date="2013" name="Genome Biol. Evol.">
        <title>Genomes of Stigonematalean cyanobacteria (subsection V) and the evolution of oxygenic photosynthesis from prokaryotes to plastids.</title>
        <authorList>
            <person name="Dagan T."/>
            <person name="Roettger M."/>
            <person name="Stucken K."/>
            <person name="Landan G."/>
            <person name="Koch R."/>
            <person name="Major P."/>
            <person name="Gould S.B."/>
            <person name="Goremykin V.V."/>
            <person name="Rippka R."/>
            <person name="Tandeau de Marsac N."/>
            <person name="Gugger M."/>
            <person name="Lockhart P.J."/>
            <person name="Allen J.F."/>
            <person name="Brune I."/>
            <person name="Maus I."/>
            <person name="Puhler A."/>
            <person name="Martin W.F."/>
        </authorList>
    </citation>
    <scope>NUCLEOTIDE SEQUENCE [LARGE SCALE GENOMIC DNA]</scope>
    <source>
        <strain evidence="7 8">PCC 7110</strain>
    </source>
</reference>
<evidence type="ECO:0000313" key="8">
    <source>
        <dbReference type="Proteomes" id="UP000076925"/>
    </source>
</evidence>